<organism evidence="1 2">
    <name type="scientific">Symmachiella dynata</name>
    <dbReference type="NCBI Taxonomy" id="2527995"/>
    <lineage>
        <taxon>Bacteria</taxon>
        <taxon>Pseudomonadati</taxon>
        <taxon>Planctomycetota</taxon>
        <taxon>Planctomycetia</taxon>
        <taxon>Planctomycetales</taxon>
        <taxon>Planctomycetaceae</taxon>
        <taxon>Symmachiella</taxon>
    </lineage>
</organism>
<protein>
    <submittedName>
        <fullName evidence="1">Uncharacterized protein</fullName>
    </submittedName>
</protein>
<gene>
    <name evidence="1" type="ORF">Mal52_19170</name>
</gene>
<evidence type="ECO:0000313" key="1">
    <source>
        <dbReference type="EMBL" id="QDU43443.1"/>
    </source>
</evidence>
<proteinExistence type="predicted"/>
<accession>A0A517ZLV2</accession>
<dbReference type="KEGG" id="sdyn:Mal52_19170"/>
<dbReference type="Proteomes" id="UP000319383">
    <property type="component" value="Chromosome"/>
</dbReference>
<reference evidence="1 2" key="1">
    <citation type="submission" date="2019-02" db="EMBL/GenBank/DDBJ databases">
        <title>Deep-cultivation of Planctomycetes and their phenomic and genomic characterization uncovers novel biology.</title>
        <authorList>
            <person name="Wiegand S."/>
            <person name="Jogler M."/>
            <person name="Boedeker C."/>
            <person name="Pinto D."/>
            <person name="Vollmers J."/>
            <person name="Rivas-Marin E."/>
            <person name="Kohn T."/>
            <person name="Peeters S.H."/>
            <person name="Heuer A."/>
            <person name="Rast P."/>
            <person name="Oberbeckmann S."/>
            <person name="Bunk B."/>
            <person name="Jeske O."/>
            <person name="Meyerdierks A."/>
            <person name="Storesund J.E."/>
            <person name="Kallscheuer N."/>
            <person name="Luecker S."/>
            <person name="Lage O.M."/>
            <person name="Pohl T."/>
            <person name="Merkel B.J."/>
            <person name="Hornburger P."/>
            <person name="Mueller R.-W."/>
            <person name="Bruemmer F."/>
            <person name="Labrenz M."/>
            <person name="Spormann A.M."/>
            <person name="Op den Camp H."/>
            <person name="Overmann J."/>
            <person name="Amann R."/>
            <person name="Jetten M.S.M."/>
            <person name="Mascher T."/>
            <person name="Medema M.H."/>
            <person name="Devos D.P."/>
            <person name="Kaster A.-K."/>
            <person name="Ovreas L."/>
            <person name="Rohde M."/>
            <person name="Galperin M.Y."/>
            <person name="Jogler C."/>
        </authorList>
    </citation>
    <scope>NUCLEOTIDE SEQUENCE [LARGE SCALE GENOMIC DNA]</scope>
    <source>
        <strain evidence="1 2">Mal52</strain>
    </source>
</reference>
<dbReference type="AlphaFoldDB" id="A0A517ZLV2"/>
<sequence length="174" mass="19582">MESGRDAPKSFRAETLKSHCDQPPLQAAFIPTDLNGIGNAEESQLPQHDRLRYRCASPLENFRIVLSNAHRWFIFAVSFPLNFRLHFLCGLSLRPSLFLDRAVLLNTDGRLKGISLLNPLSKDSAFNKSLKPKPKALPSGVPTFKPWKPAQPARFVPHKPVQPAKIVMRKPKHS</sequence>
<keyword evidence="2" id="KW-1185">Reference proteome</keyword>
<name>A0A517ZLV2_9PLAN</name>
<dbReference type="EMBL" id="CP036276">
    <property type="protein sequence ID" value="QDU43443.1"/>
    <property type="molecule type" value="Genomic_DNA"/>
</dbReference>
<evidence type="ECO:0000313" key="2">
    <source>
        <dbReference type="Proteomes" id="UP000319383"/>
    </source>
</evidence>